<proteinExistence type="predicted"/>
<gene>
    <name evidence="2" type="ORF">ACFQPF_16390</name>
</gene>
<protein>
    <submittedName>
        <fullName evidence="2">Uncharacterized protein</fullName>
    </submittedName>
</protein>
<organism evidence="2 3">
    <name type="scientific">Fictibacillus iocasae</name>
    <dbReference type="NCBI Taxonomy" id="2715437"/>
    <lineage>
        <taxon>Bacteria</taxon>
        <taxon>Bacillati</taxon>
        <taxon>Bacillota</taxon>
        <taxon>Bacilli</taxon>
        <taxon>Bacillales</taxon>
        <taxon>Fictibacillaceae</taxon>
        <taxon>Fictibacillus</taxon>
    </lineage>
</organism>
<keyword evidence="1" id="KW-1133">Transmembrane helix</keyword>
<sequence length="138" mass="15936">MAEIKYKRRPLNTAAGIIWLVMSLCYSVGFIVLLITIDNKINLTTISVFFMILLSVLVAKNQLLLNKTNYIKISSHHLTISINPLCQRKISFQDIVEVCKKGNKLYIIKYDGSEEEIRLDYMRIKDAETLITYLDYIA</sequence>
<comment type="caution">
    <text evidence="2">The sequence shown here is derived from an EMBL/GenBank/DDBJ whole genome shotgun (WGS) entry which is preliminary data.</text>
</comment>
<dbReference type="RefSeq" id="WP_379750915.1">
    <property type="nucleotide sequence ID" value="NZ_JBHTCP010000050.1"/>
</dbReference>
<dbReference type="EMBL" id="JBHTCP010000050">
    <property type="protein sequence ID" value="MFC7373221.1"/>
    <property type="molecule type" value="Genomic_DNA"/>
</dbReference>
<keyword evidence="1" id="KW-0812">Transmembrane</keyword>
<feature type="transmembrane region" description="Helical" evidence="1">
    <location>
        <begin position="41"/>
        <end position="59"/>
    </location>
</feature>
<keyword evidence="3" id="KW-1185">Reference proteome</keyword>
<feature type="transmembrane region" description="Helical" evidence="1">
    <location>
        <begin position="12"/>
        <end position="35"/>
    </location>
</feature>
<evidence type="ECO:0000313" key="3">
    <source>
        <dbReference type="Proteomes" id="UP001596549"/>
    </source>
</evidence>
<reference evidence="3" key="1">
    <citation type="journal article" date="2019" name="Int. J. Syst. Evol. Microbiol.">
        <title>The Global Catalogue of Microorganisms (GCM) 10K type strain sequencing project: providing services to taxonomists for standard genome sequencing and annotation.</title>
        <authorList>
            <consortium name="The Broad Institute Genomics Platform"/>
            <consortium name="The Broad Institute Genome Sequencing Center for Infectious Disease"/>
            <person name="Wu L."/>
            <person name="Ma J."/>
        </authorList>
    </citation>
    <scope>NUCLEOTIDE SEQUENCE [LARGE SCALE GENOMIC DNA]</scope>
    <source>
        <strain evidence="3">NBRC 106396</strain>
    </source>
</reference>
<name>A0ABW2NRX7_9BACL</name>
<dbReference type="Proteomes" id="UP001596549">
    <property type="component" value="Unassembled WGS sequence"/>
</dbReference>
<evidence type="ECO:0000256" key="1">
    <source>
        <dbReference type="SAM" id="Phobius"/>
    </source>
</evidence>
<keyword evidence="1" id="KW-0472">Membrane</keyword>
<accession>A0ABW2NRX7</accession>
<evidence type="ECO:0000313" key="2">
    <source>
        <dbReference type="EMBL" id="MFC7373221.1"/>
    </source>
</evidence>